<dbReference type="EMBL" id="JAACFV010000260">
    <property type="protein sequence ID" value="KAF7502383.1"/>
    <property type="molecule type" value="Genomic_DNA"/>
</dbReference>
<organism evidence="2 3">
    <name type="scientific">Endocarpon pusillum</name>
    <dbReference type="NCBI Taxonomy" id="364733"/>
    <lineage>
        <taxon>Eukaryota</taxon>
        <taxon>Fungi</taxon>
        <taxon>Dikarya</taxon>
        <taxon>Ascomycota</taxon>
        <taxon>Pezizomycotina</taxon>
        <taxon>Eurotiomycetes</taxon>
        <taxon>Chaetothyriomycetidae</taxon>
        <taxon>Verrucariales</taxon>
        <taxon>Verrucariaceae</taxon>
        <taxon>Endocarpon</taxon>
    </lineage>
</organism>
<dbReference type="Proteomes" id="UP000606974">
    <property type="component" value="Unassembled WGS sequence"/>
</dbReference>
<evidence type="ECO:0000256" key="1">
    <source>
        <dbReference type="SAM" id="MobiDB-lite"/>
    </source>
</evidence>
<name>A0A8H7A4E9_9EURO</name>
<sequence length="78" mass="8703">MIRAPNKLRRIKPARPNPMPLGLGYSQPKATRVGLPEGAEKRATDFQSTQVKQLQDWAVNSIKRPCYVKLNIVAGFGK</sequence>
<proteinExistence type="predicted"/>
<evidence type="ECO:0000313" key="3">
    <source>
        <dbReference type="Proteomes" id="UP000606974"/>
    </source>
</evidence>
<keyword evidence="3" id="KW-1185">Reference proteome</keyword>
<comment type="caution">
    <text evidence="2">The sequence shown here is derived from an EMBL/GenBank/DDBJ whole genome shotgun (WGS) entry which is preliminary data.</text>
</comment>
<reference evidence="2" key="1">
    <citation type="submission" date="2020-02" db="EMBL/GenBank/DDBJ databases">
        <authorList>
            <person name="Palmer J.M."/>
        </authorList>
    </citation>
    <scope>NUCLEOTIDE SEQUENCE</scope>
    <source>
        <strain evidence="2">EPUS1.4</strain>
        <tissue evidence="2">Thallus</tissue>
    </source>
</reference>
<feature type="compositionally biased region" description="Basic residues" evidence="1">
    <location>
        <begin position="1"/>
        <end position="13"/>
    </location>
</feature>
<evidence type="ECO:0000313" key="2">
    <source>
        <dbReference type="EMBL" id="KAF7502383.1"/>
    </source>
</evidence>
<accession>A0A8H7A4E9</accession>
<feature type="region of interest" description="Disordered" evidence="1">
    <location>
        <begin position="1"/>
        <end position="27"/>
    </location>
</feature>
<dbReference type="AlphaFoldDB" id="A0A8H7A4E9"/>
<protein>
    <submittedName>
        <fullName evidence="2">Uncharacterized protein</fullName>
    </submittedName>
</protein>
<gene>
    <name evidence="2" type="ORF">GJ744_005961</name>
</gene>